<keyword evidence="4" id="KW-0812">Transmembrane</keyword>
<evidence type="ECO:0000256" key="8">
    <source>
        <dbReference type="ARBA" id="ARBA00023136"/>
    </source>
</evidence>
<feature type="compositionally biased region" description="Basic residues" evidence="11">
    <location>
        <begin position="121"/>
        <end position="130"/>
    </location>
</feature>
<protein>
    <recommendedName>
        <fullName evidence="14">Transmembrane protein 214-A</fullName>
    </recommendedName>
</protein>
<evidence type="ECO:0000256" key="5">
    <source>
        <dbReference type="ARBA" id="ARBA00022703"/>
    </source>
</evidence>
<dbReference type="Pfam" id="PF10151">
    <property type="entry name" value="TMEM214"/>
    <property type="match status" value="1"/>
</dbReference>
<evidence type="ECO:0000256" key="3">
    <source>
        <dbReference type="ARBA" id="ARBA00011720"/>
    </source>
</evidence>
<name>A0A8J5GQ40_ZINOF</name>
<dbReference type="GO" id="GO:0005794">
    <property type="term" value="C:Golgi apparatus"/>
    <property type="evidence" value="ECO:0007669"/>
    <property type="project" value="TreeGrafter"/>
</dbReference>
<dbReference type="AlphaFoldDB" id="A0A8J5GQ40"/>
<feature type="region of interest" description="Disordered" evidence="11">
    <location>
        <begin position="1"/>
        <end position="131"/>
    </location>
</feature>
<evidence type="ECO:0000256" key="4">
    <source>
        <dbReference type="ARBA" id="ARBA00022692"/>
    </source>
</evidence>
<evidence type="ECO:0000256" key="7">
    <source>
        <dbReference type="ARBA" id="ARBA00022989"/>
    </source>
</evidence>
<evidence type="ECO:0000313" key="13">
    <source>
        <dbReference type="Proteomes" id="UP000734854"/>
    </source>
</evidence>
<feature type="compositionally biased region" description="Low complexity" evidence="11">
    <location>
        <begin position="74"/>
        <end position="97"/>
    </location>
</feature>
<dbReference type="EMBL" id="JACMSC010000008">
    <property type="protein sequence ID" value="KAG6512762.1"/>
    <property type="molecule type" value="Genomic_DNA"/>
</dbReference>
<comment type="similarity">
    <text evidence="2">Belongs to the TMEM214 family.</text>
</comment>
<keyword evidence="5" id="KW-0053">Apoptosis</keyword>
<comment type="subcellular location">
    <subcellularLocation>
        <location evidence="1">Endoplasmic reticulum membrane</location>
        <topology evidence="1">Multi-pass membrane protein</topology>
    </subcellularLocation>
</comment>
<proteinExistence type="inferred from homology"/>
<keyword evidence="6" id="KW-0256">Endoplasmic reticulum</keyword>
<evidence type="ECO:0000256" key="10">
    <source>
        <dbReference type="ARBA" id="ARBA00024938"/>
    </source>
</evidence>
<accession>A0A8J5GQ40</accession>
<keyword evidence="9" id="KW-0325">Glycoprotein</keyword>
<dbReference type="Proteomes" id="UP000734854">
    <property type="component" value="Unassembled WGS sequence"/>
</dbReference>
<comment type="subunit">
    <text evidence="3">Constitutively interacts with CASP4; required for the localization of procaspase 4 to the ER.</text>
</comment>
<feature type="compositionally biased region" description="Low complexity" evidence="11">
    <location>
        <begin position="1"/>
        <end position="16"/>
    </location>
</feature>
<comment type="function">
    <text evidence="10">Critical mediator, in cooperation with CASP4, of endoplasmic reticulum-stress induced apoptosis. Required or the activation of CASP4 following endoplasmic reticulum stress.</text>
</comment>
<sequence>MEDTLDSSLLLDGGAATASAPSHGWQKVTYSKRQRKPQAQAEPERPRHANGLPDRSHVFDSVEQKARERRRAIEAAAAAAAEAEAGDAARSRPAPASSDEDDDEDGAARAPENGIPAPKKEKPKKVKKPKVTVDEAAAKIDDTDLASFLAEISVTYESQQDIQLMRFADFFARSFTSVSVSQFPWFKIFKESPLEKIVDVPLSHIPDSVYKTSVDWLALKSPEALSDFVLWCLDGIFSDLASQLPAVKGLKKSVQPTAPKALAAIFVVLAMTLRRKPDILISLLPKLRDDQKYQGQEKLPVIVWVTAQASQGDLVVGMYVWSHYLFSVVCGKSNVNPQSRDLVLQLIERILSGPKARTILSNGAVRKGERIVPPAALDLLMRVTFPASTARVKATERFEVMYPTLKELALAGSAGSKTTKQASQQLLPFAIQAIQENNPELTKEASDLFIWCLTQNAECYKQWEKLYLEKIDETIVVLRKLSTEWRNYSGKISPDTLKVTLKHLRAKNEEALSRNTDPNKVTSIKEADKYCKTLLGKLTRKFGCVKGSVFILVLGIGVYVAISPSAELINWENLNWEKLQLLFSSLQSS</sequence>
<evidence type="ECO:0000256" key="1">
    <source>
        <dbReference type="ARBA" id="ARBA00004477"/>
    </source>
</evidence>
<dbReference type="GO" id="GO:0005789">
    <property type="term" value="C:endoplasmic reticulum membrane"/>
    <property type="evidence" value="ECO:0007669"/>
    <property type="project" value="UniProtKB-SubCell"/>
</dbReference>
<dbReference type="PANTHER" id="PTHR13448:SF0">
    <property type="entry name" value="TRANSMEMBRANE PROTEIN 214"/>
    <property type="match status" value="1"/>
</dbReference>
<evidence type="ECO:0000256" key="11">
    <source>
        <dbReference type="SAM" id="MobiDB-lite"/>
    </source>
</evidence>
<dbReference type="PANTHER" id="PTHR13448">
    <property type="entry name" value="TRANSMEMBRANE PROTEIN 214"/>
    <property type="match status" value="1"/>
</dbReference>
<evidence type="ECO:0008006" key="14">
    <source>
        <dbReference type="Google" id="ProtNLM"/>
    </source>
</evidence>
<keyword evidence="8" id="KW-0472">Membrane</keyword>
<gene>
    <name evidence="12" type="ORF">ZIOFF_030891</name>
</gene>
<evidence type="ECO:0000256" key="6">
    <source>
        <dbReference type="ARBA" id="ARBA00022824"/>
    </source>
</evidence>
<evidence type="ECO:0000256" key="9">
    <source>
        <dbReference type="ARBA" id="ARBA00023180"/>
    </source>
</evidence>
<evidence type="ECO:0000256" key="2">
    <source>
        <dbReference type="ARBA" id="ARBA00007984"/>
    </source>
</evidence>
<keyword evidence="13" id="KW-1185">Reference proteome</keyword>
<organism evidence="12 13">
    <name type="scientific">Zingiber officinale</name>
    <name type="common">Ginger</name>
    <name type="synonym">Amomum zingiber</name>
    <dbReference type="NCBI Taxonomy" id="94328"/>
    <lineage>
        <taxon>Eukaryota</taxon>
        <taxon>Viridiplantae</taxon>
        <taxon>Streptophyta</taxon>
        <taxon>Embryophyta</taxon>
        <taxon>Tracheophyta</taxon>
        <taxon>Spermatophyta</taxon>
        <taxon>Magnoliopsida</taxon>
        <taxon>Liliopsida</taxon>
        <taxon>Zingiberales</taxon>
        <taxon>Zingiberaceae</taxon>
        <taxon>Zingiber</taxon>
    </lineage>
</organism>
<keyword evidence="7" id="KW-1133">Transmembrane helix</keyword>
<comment type="caution">
    <text evidence="12">The sequence shown here is derived from an EMBL/GenBank/DDBJ whole genome shotgun (WGS) entry which is preliminary data.</text>
</comment>
<evidence type="ECO:0000313" key="12">
    <source>
        <dbReference type="EMBL" id="KAG6512762.1"/>
    </source>
</evidence>
<dbReference type="OrthoDB" id="10022292at2759"/>
<reference evidence="12 13" key="1">
    <citation type="submission" date="2020-08" db="EMBL/GenBank/DDBJ databases">
        <title>Plant Genome Project.</title>
        <authorList>
            <person name="Zhang R.-G."/>
        </authorList>
    </citation>
    <scope>NUCLEOTIDE SEQUENCE [LARGE SCALE GENOMIC DNA]</scope>
    <source>
        <tissue evidence="12">Rhizome</tissue>
    </source>
</reference>
<feature type="compositionally biased region" description="Basic and acidic residues" evidence="11">
    <location>
        <begin position="54"/>
        <end position="66"/>
    </location>
</feature>
<dbReference type="InterPro" id="IPR019308">
    <property type="entry name" value="TMEM214"/>
</dbReference>